<evidence type="ECO:0000313" key="9">
    <source>
        <dbReference type="EMBL" id="KAG2982539.1"/>
    </source>
</evidence>
<reference evidence="9" key="1">
    <citation type="submission" date="2018-10" db="EMBL/GenBank/DDBJ databases">
        <title>Effector identification in a new, highly contiguous assembly of the strawberry crown rot pathogen Phytophthora cactorum.</title>
        <authorList>
            <person name="Armitage A.D."/>
            <person name="Nellist C.F."/>
            <person name="Bates H."/>
            <person name="Vickerstaff R.J."/>
            <person name="Harrison R.J."/>
        </authorList>
    </citation>
    <scope>NUCLEOTIDE SEQUENCE</scope>
    <source>
        <strain evidence="9">P415</strain>
    </source>
</reference>
<evidence type="ECO:0000256" key="4">
    <source>
        <dbReference type="ARBA" id="ARBA00022968"/>
    </source>
</evidence>
<gene>
    <name evidence="9" type="ORF">PC118_g9917</name>
</gene>
<keyword evidence="7" id="KW-0472">Membrane</keyword>
<evidence type="ECO:0000313" key="10">
    <source>
        <dbReference type="Proteomes" id="UP000697107"/>
    </source>
</evidence>
<evidence type="ECO:0000256" key="6">
    <source>
        <dbReference type="ARBA" id="ARBA00023034"/>
    </source>
</evidence>
<dbReference type="GO" id="GO:0046354">
    <property type="term" value="P:mannan biosynthetic process"/>
    <property type="evidence" value="ECO:0007669"/>
    <property type="project" value="TreeGrafter"/>
</dbReference>
<dbReference type="PANTHER" id="PTHR31646:SF1">
    <property type="entry name" value="ALPHA-1,2-MANNOSYLTRANSFERASE MNN2"/>
    <property type="match status" value="1"/>
</dbReference>
<organism evidence="9 10">
    <name type="scientific">Phytophthora cactorum</name>
    <dbReference type="NCBI Taxonomy" id="29920"/>
    <lineage>
        <taxon>Eukaryota</taxon>
        <taxon>Sar</taxon>
        <taxon>Stramenopiles</taxon>
        <taxon>Oomycota</taxon>
        <taxon>Peronosporomycetes</taxon>
        <taxon>Peronosporales</taxon>
        <taxon>Peronosporaceae</taxon>
        <taxon>Phytophthora</taxon>
    </lineage>
</organism>
<sequence>MKAAAIRRARNKRLRMKMAEADRIMLGGKEADLSALEDSPSPTLEVPESDGYPDMVIWTHLISLKNTSRRSDYRIRTYEASPDFESGQNCYGQRYLNQSLHFTTREFANLSYSGLETELRRFAKEGARFYEQAGITER</sequence>
<dbReference type="VEuPathDB" id="FungiDB:PC110_g10279"/>
<keyword evidence="4" id="KW-0735">Signal-anchor</keyword>
<proteinExistence type="predicted"/>
<name>A0A8T1G1J1_9STRA</name>
<accession>A0A8T1G1J1</accession>
<evidence type="ECO:0000256" key="5">
    <source>
        <dbReference type="ARBA" id="ARBA00022989"/>
    </source>
</evidence>
<comment type="subcellular location">
    <subcellularLocation>
        <location evidence="8">Endomembrane system</location>
        <topology evidence="8">Single-pass membrane protein</topology>
    </subcellularLocation>
    <subcellularLocation>
        <location evidence="1">Golgi apparatus membrane</location>
    </subcellularLocation>
    <subcellularLocation>
        <location evidence="2">Membrane</location>
        <topology evidence="2">Single-pass type II membrane protein</topology>
    </subcellularLocation>
</comment>
<dbReference type="GO" id="GO:0000139">
    <property type="term" value="C:Golgi membrane"/>
    <property type="evidence" value="ECO:0007669"/>
    <property type="project" value="UniProtKB-SubCell"/>
</dbReference>
<evidence type="ECO:0000256" key="7">
    <source>
        <dbReference type="ARBA" id="ARBA00023136"/>
    </source>
</evidence>
<dbReference type="AlphaFoldDB" id="A0A8T1G1J1"/>
<evidence type="ECO:0000256" key="2">
    <source>
        <dbReference type="ARBA" id="ARBA00004606"/>
    </source>
</evidence>
<evidence type="ECO:0000256" key="1">
    <source>
        <dbReference type="ARBA" id="ARBA00004394"/>
    </source>
</evidence>
<evidence type="ECO:0000256" key="3">
    <source>
        <dbReference type="ARBA" id="ARBA00022692"/>
    </source>
</evidence>
<keyword evidence="5" id="KW-1133">Transmembrane helix</keyword>
<evidence type="ECO:0000256" key="8">
    <source>
        <dbReference type="ARBA" id="ARBA00037847"/>
    </source>
</evidence>
<dbReference type="Proteomes" id="UP000697107">
    <property type="component" value="Unassembled WGS sequence"/>
</dbReference>
<dbReference type="EMBL" id="RCML01000277">
    <property type="protein sequence ID" value="KAG2982539.1"/>
    <property type="molecule type" value="Genomic_DNA"/>
</dbReference>
<keyword evidence="6" id="KW-0333">Golgi apparatus</keyword>
<dbReference type="GO" id="GO:0000026">
    <property type="term" value="F:alpha-1,2-mannosyltransferase activity"/>
    <property type="evidence" value="ECO:0007669"/>
    <property type="project" value="TreeGrafter"/>
</dbReference>
<protein>
    <submittedName>
        <fullName evidence="9">Uncharacterized protein</fullName>
    </submittedName>
</protein>
<keyword evidence="3" id="KW-0812">Transmembrane</keyword>
<dbReference type="PANTHER" id="PTHR31646">
    <property type="entry name" value="ALPHA-1,2-MANNOSYLTRANSFERASE MNN2"/>
    <property type="match status" value="1"/>
</dbReference>
<comment type="caution">
    <text evidence="9">The sequence shown here is derived from an EMBL/GenBank/DDBJ whole genome shotgun (WGS) entry which is preliminary data.</text>
</comment>